<dbReference type="Pfam" id="PF00702">
    <property type="entry name" value="Hydrolase"/>
    <property type="match status" value="1"/>
</dbReference>
<dbReference type="VEuPathDB" id="FungiDB:GGTG_00025"/>
<dbReference type="AlphaFoldDB" id="J3NFH9"/>
<dbReference type="GeneID" id="20340483"/>
<dbReference type="InterPro" id="IPR006439">
    <property type="entry name" value="HAD-SF_hydro_IA"/>
</dbReference>
<dbReference type="eggNOG" id="ENOG502S19E">
    <property type="taxonomic scope" value="Eukaryota"/>
</dbReference>
<evidence type="ECO:0000256" key="1">
    <source>
        <dbReference type="ARBA" id="ARBA00022801"/>
    </source>
</evidence>
<gene>
    <name evidence="3" type="primary">20340483</name>
    <name evidence="2" type="ORF">GGTG_00025</name>
</gene>
<dbReference type="OrthoDB" id="40579at2759"/>
<proteinExistence type="predicted"/>
<evidence type="ECO:0000313" key="4">
    <source>
        <dbReference type="Proteomes" id="UP000006039"/>
    </source>
</evidence>
<sequence length="148" mass="16040">APWPDAAAGICELQRLGGRGGLVAATLSNGNRSLLRDLDAHGALGFDRLLSSEDFGAYKPHPSTYLGAAGALGLRPDQVAMVAAHLKDLVGARACGLRTIYVERLGEEEWDEHDDRYKDAREWVDIWIPLDSDGFLELARRLGDSTAP</sequence>
<dbReference type="InterPro" id="IPR023214">
    <property type="entry name" value="HAD_sf"/>
</dbReference>
<reference evidence="2" key="2">
    <citation type="submission" date="2010-07" db="EMBL/GenBank/DDBJ databases">
        <authorList>
            <consortium name="The Broad Institute Genome Sequencing Platform"/>
            <consortium name="Broad Institute Genome Sequencing Center for Infectious Disease"/>
            <person name="Ma L.-J."/>
            <person name="Dead R."/>
            <person name="Young S."/>
            <person name="Zeng Q."/>
            <person name="Koehrsen M."/>
            <person name="Alvarado L."/>
            <person name="Berlin A."/>
            <person name="Chapman S.B."/>
            <person name="Chen Z."/>
            <person name="Freedman E."/>
            <person name="Gellesch M."/>
            <person name="Goldberg J."/>
            <person name="Griggs A."/>
            <person name="Gujja S."/>
            <person name="Heilman E.R."/>
            <person name="Heiman D."/>
            <person name="Hepburn T."/>
            <person name="Howarth C."/>
            <person name="Jen D."/>
            <person name="Larson L."/>
            <person name="Mehta T."/>
            <person name="Neiman D."/>
            <person name="Pearson M."/>
            <person name="Roberts A."/>
            <person name="Saif S."/>
            <person name="Shea T."/>
            <person name="Shenoy N."/>
            <person name="Sisk P."/>
            <person name="Stolte C."/>
            <person name="Sykes S."/>
            <person name="Walk T."/>
            <person name="White J."/>
            <person name="Yandava C."/>
            <person name="Haas B."/>
            <person name="Nusbaum C."/>
            <person name="Birren B."/>
        </authorList>
    </citation>
    <scope>NUCLEOTIDE SEQUENCE</scope>
    <source>
        <strain evidence="2">R3-111a-1</strain>
    </source>
</reference>
<reference evidence="4" key="1">
    <citation type="submission" date="2010-07" db="EMBL/GenBank/DDBJ databases">
        <title>The genome sequence of Gaeumannomyces graminis var. tritici strain R3-111a-1.</title>
        <authorList>
            <consortium name="The Broad Institute Genome Sequencing Platform"/>
            <person name="Ma L.-J."/>
            <person name="Dead R."/>
            <person name="Young S."/>
            <person name="Zeng Q."/>
            <person name="Koehrsen M."/>
            <person name="Alvarado L."/>
            <person name="Berlin A."/>
            <person name="Chapman S.B."/>
            <person name="Chen Z."/>
            <person name="Freedman E."/>
            <person name="Gellesch M."/>
            <person name="Goldberg J."/>
            <person name="Griggs A."/>
            <person name="Gujja S."/>
            <person name="Heilman E.R."/>
            <person name="Heiman D."/>
            <person name="Hepburn T."/>
            <person name="Howarth C."/>
            <person name="Jen D."/>
            <person name="Larson L."/>
            <person name="Mehta T."/>
            <person name="Neiman D."/>
            <person name="Pearson M."/>
            <person name="Roberts A."/>
            <person name="Saif S."/>
            <person name="Shea T."/>
            <person name="Shenoy N."/>
            <person name="Sisk P."/>
            <person name="Stolte C."/>
            <person name="Sykes S."/>
            <person name="Walk T."/>
            <person name="White J."/>
            <person name="Yandava C."/>
            <person name="Haas B."/>
            <person name="Nusbaum C."/>
            <person name="Birren B."/>
        </authorList>
    </citation>
    <scope>NUCLEOTIDE SEQUENCE [LARGE SCALE GENOMIC DNA]</scope>
    <source>
        <strain evidence="4">R3-111a-1</strain>
    </source>
</reference>
<dbReference type="Proteomes" id="UP000006039">
    <property type="component" value="Unassembled WGS sequence"/>
</dbReference>
<dbReference type="InterPro" id="IPR051540">
    <property type="entry name" value="S-2-haloacid_dehalogenase"/>
</dbReference>
<dbReference type="Gene3D" id="3.40.50.1000">
    <property type="entry name" value="HAD superfamily/HAD-like"/>
    <property type="match status" value="1"/>
</dbReference>
<accession>J3NFH9</accession>
<reference evidence="3" key="5">
    <citation type="submission" date="2018-04" db="UniProtKB">
        <authorList>
            <consortium name="EnsemblFungi"/>
        </authorList>
    </citation>
    <scope>IDENTIFICATION</scope>
    <source>
        <strain evidence="3">R3-111a-1</strain>
    </source>
</reference>
<dbReference type="SUPFAM" id="SSF56784">
    <property type="entry name" value="HAD-like"/>
    <property type="match status" value="1"/>
</dbReference>
<dbReference type="GO" id="GO:0016791">
    <property type="term" value="F:phosphatase activity"/>
    <property type="evidence" value="ECO:0007669"/>
    <property type="project" value="UniProtKB-ARBA"/>
</dbReference>
<evidence type="ECO:0000313" key="2">
    <source>
        <dbReference type="EMBL" id="EJT80019.1"/>
    </source>
</evidence>
<dbReference type="EnsemblFungi" id="EJT80019">
    <property type="protein sequence ID" value="EJT80019"/>
    <property type="gene ID" value="GGTG_00025"/>
</dbReference>
<reference evidence="3" key="4">
    <citation type="journal article" date="2015" name="G3 (Bethesda)">
        <title>Genome sequences of three phytopathogenic species of the Magnaporthaceae family of fungi.</title>
        <authorList>
            <person name="Okagaki L.H."/>
            <person name="Nunes C.C."/>
            <person name="Sailsbery J."/>
            <person name="Clay B."/>
            <person name="Brown D."/>
            <person name="John T."/>
            <person name="Oh Y."/>
            <person name="Young N."/>
            <person name="Fitzgerald M."/>
            <person name="Haas B.J."/>
            <person name="Zeng Q."/>
            <person name="Young S."/>
            <person name="Adiconis X."/>
            <person name="Fan L."/>
            <person name="Levin J.Z."/>
            <person name="Mitchell T.K."/>
            <person name="Okubara P.A."/>
            <person name="Farman M.L."/>
            <person name="Kohn L.M."/>
            <person name="Birren B."/>
            <person name="Ma L.-J."/>
            <person name="Dean R.A."/>
        </authorList>
    </citation>
    <scope>NUCLEOTIDE SEQUENCE</scope>
    <source>
        <strain evidence="3">R3-111a-1</strain>
    </source>
</reference>
<dbReference type="PANTHER" id="PTHR43316">
    <property type="entry name" value="HYDROLASE, HALOACID DELAHOGENASE-RELATED"/>
    <property type="match status" value="1"/>
</dbReference>
<dbReference type="HOGENOM" id="CLU_045011_3_3_1"/>
<dbReference type="InterPro" id="IPR036412">
    <property type="entry name" value="HAD-like_sf"/>
</dbReference>
<dbReference type="NCBIfam" id="TIGR01493">
    <property type="entry name" value="HAD-SF-IA-v2"/>
    <property type="match status" value="1"/>
</dbReference>
<dbReference type="STRING" id="644352.J3NFH9"/>
<reference evidence="2" key="3">
    <citation type="submission" date="2010-09" db="EMBL/GenBank/DDBJ databases">
        <title>Annotation of Gaeumannomyces graminis var. tritici R3-111a-1.</title>
        <authorList>
            <consortium name="The Broad Institute Genome Sequencing Platform"/>
            <person name="Ma L.-J."/>
            <person name="Dead R."/>
            <person name="Young S.K."/>
            <person name="Zeng Q."/>
            <person name="Gargeya S."/>
            <person name="Fitzgerald M."/>
            <person name="Haas B."/>
            <person name="Abouelleil A."/>
            <person name="Alvarado L."/>
            <person name="Arachchi H.M."/>
            <person name="Berlin A."/>
            <person name="Brown A."/>
            <person name="Chapman S.B."/>
            <person name="Chen Z."/>
            <person name="Dunbar C."/>
            <person name="Freedman E."/>
            <person name="Gearin G."/>
            <person name="Gellesch M."/>
            <person name="Goldberg J."/>
            <person name="Griggs A."/>
            <person name="Gujja S."/>
            <person name="Heiman D."/>
            <person name="Howarth C."/>
            <person name="Larson L."/>
            <person name="Lui A."/>
            <person name="MacDonald P.J.P."/>
            <person name="Mehta T."/>
            <person name="Montmayeur A."/>
            <person name="Murphy C."/>
            <person name="Neiman D."/>
            <person name="Pearson M."/>
            <person name="Priest M."/>
            <person name="Roberts A."/>
            <person name="Saif S."/>
            <person name="Shea T."/>
            <person name="Shenoy N."/>
            <person name="Sisk P."/>
            <person name="Stolte C."/>
            <person name="Sykes S."/>
            <person name="Yandava C."/>
            <person name="Wortman J."/>
            <person name="Nusbaum C."/>
            <person name="Birren B."/>
        </authorList>
    </citation>
    <scope>NUCLEOTIDE SEQUENCE</scope>
    <source>
        <strain evidence="2">R3-111a-1</strain>
    </source>
</reference>
<organism evidence="2">
    <name type="scientific">Gaeumannomyces tritici (strain R3-111a-1)</name>
    <name type="common">Wheat and barley take-all root rot fungus</name>
    <name type="synonym">Gaeumannomyces graminis var. tritici</name>
    <dbReference type="NCBI Taxonomy" id="644352"/>
    <lineage>
        <taxon>Eukaryota</taxon>
        <taxon>Fungi</taxon>
        <taxon>Dikarya</taxon>
        <taxon>Ascomycota</taxon>
        <taxon>Pezizomycotina</taxon>
        <taxon>Sordariomycetes</taxon>
        <taxon>Sordariomycetidae</taxon>
        <taxon>Magnaporthales</taxon>
        <taxon>Magnaporthaceae</taxon>
        <taxon>Gaeumannomyces</taxon>
    </lineage>
</organism>
<feature type="non-terminal residue" evidence="2">
    <location>
        <position position="1"/>
    </location>
</feature>
<name>J3NFH9_GAET3</name>
<dbReference type="RefSeq" id="XP_009216028.1">
    <property type="nucleotide sequence ID" value="XM_009217764.1"/>
</dbReference>
<protein>
    <submittedName>
        <fullName evidence="2">Haloacid dehalogenase</fullName>
    </submittedName>
</protein>
<keyword evidence="4" id="KW-1185">Reference proteome</keyword>
<dbReference type="EMBL" id="GL385395">
    <property type="protein sequence ID" value="EJT80019.1"/>
    <property type="molecule type" value="Genomic_DNA"/>
</dbReference>
<evidence type="ECO:0000313" key="3">
    <source>
        <dbReference type="EnsemblFungi" id="EJT80019"/>
    </source>
</evidence>
<keyword evidence="1" id="KW-0378">Hydrolase</keyword>
<dbReference type="PANTHER" id="PTHR43316:SF3">
    <property type="entry name" value="HALOACID DEHALOGENASE, TYPE II (AFU_ORTHOLOGUE AFUA_2G07750)-RELATED"/>
    <property type="match status" value="1"/>
</dbReference>